<evidence type="ECO:0008006" key="3">
    <source>
        <dbReference type="Google" id="ProtNLM"/>
    </source>
</evidence>
<reference evidence="1 2" key="1">
    <citation type="submission" date="2016-07" db="EMBL/GenBank/DDBJ databases">
        <title>Complete genome sequence of Altererythrobacter dongtanensis KCTC 22672, a type strain with esterase isolated from tidal flat.</title>
        <authorList>
            <person name="Cheng H."/>
            <person name="Wu Y.-H."/>
            <person name="Zhou P."/>
            <person name="Huo Y.-Y."/>
            <person name="Wang C.-S."/>
            <person name="Xu X.-W."/>
        </authorList>
    </citation>
    <scope>NUCLEOTIDE SEQUENCE [LARGE SCALE GENOMIC DNA]</scope>
    <source>
        <strain evidence="1 2">KCTC 22672</strain>
    </source>
</reference>
<gene>
    <name evidence="1" type="ORF">A6F68_01544</name>
</gene>
<name>A0A1B2AD85_9SPHN</name>
<proteinExistence type="predicted"/>
<keyword evidence="2" id="KW-1185">Reference proteome</keyword>
<dbReference type="AlphaFoldDB" id="A0A1B2AD85"/>
<dbReference type="PANTHER" id="PTHR43737:SF1">
    <property type="entry name" value="DUF1501 DOMAIN-CONTAINING PROTEIN"/>
    <property type="match status" value="1"/>
</dbReference>
<dbReference type="InterPro" id="IPR010869">
    <property type="entry name" value="DUF1501"/>
</dbReference>
<dbReference type="Proteomes" id="UP000092932">
    <property type="component" value="Chromosome"/>
</dbReference>
<evidence type="ECO:0000313" key="1">
    <source>
        <dbReference type="EMBL" id="ANY20058.1"/>
    </source>
</evidence>
<dbReference type="EMBL" id="CP016591">
    <property type="protein sequence ID" value="ANY20058.1"/>
    <property type="molecule type" value="Genomic_DNA"/>
</dbReference>
<organism evidence="1 2">
    <name type="scientific">Tsuneonella dongtanensis</name>
    <dbReference type="NCBI Taxonomy" id="692370"/>
    <lineage>
        <taxon>Bacteria</taxon>
        <taxon>Pseudomonadati</taxon>
        <taxon>Pseudomonadota</taxon>
        <taxon>Alphaproteobacteria</taxon>
        <taxon>Sphingomonadales</taxon>
        <taxon>Erythrobacteraceae</taxon>
        <taxon>Tsuneonella</taxon>
    </lineage>
</organism>
<accession>A0A1B2AD85</accession>
<dbReference type="RefSeq" id="WP_067678130.1">
    <property type="nucleotide sequence ID" value="NZ_CP016591.1"/>
</dbReference>
<dbReference type="KEGG" id="ado:A6F68_01544"/>
<dbReference type="PATRIC" id="fig|692370.5.peg.1558"/>
<evidence type="ECO:0000313" key="2">
    <source>
        <dbReference type="Proteomes" id="UP000092932"/>
    </source>
</evidence>
<dbReference type="STRING" id="692370.A6F68_01544"/>
<dbReference type="PANTHER" id="PTHR43737">
    <property type="entry name" value="BLL7424 PROTEIN"/>
    <property type="match status" value="1"/>
</dbReference>
<dbReference type="Pfam" id="PF07394">
    <property type="entry name" value="DUF1501"/>
    <property type="match status" value="1"/>
</dbReference>
<protein>
    <recommendedName>
        <fullName evidence="3">Tat pathway signal protein</fullName>
    </recommendedName>
</protein>
<sequence length="470" mass="49588">MFIGKSDEISRRAFLQRTGHLAVAGSASAYALGLAGIGEAAAFSSAGGYKALVCVFLYGGNDYANTLIPYDNLNYGRYSTIRGGTSGIALSQSSLANTVLVQPQSQVLTDDIRYAIAPTMPRLKARFDEGKMAPLLNVGPLIVPLTRAEYNSSNNVSFPKPPKLFSHNDQQSTWQSSAPEGSVTGWGGRMGDLALSSNTNSMFTAINATGNAVFLSGRNALPYQVQTSGAVTISGLGRRIYNSSAAQTALSSLLRAHNGHVLEMDYAQVMARSIEFGGFVNNALATTSLTTDFGPTTNRLATQMSVVARMIAARSALGVTRQVFLVSLGGFDHHDDLIGSHEALLGQVDFAMDAFYRATVELGVANQVTTFTASDFGRTLSSNGDGSDHGWGGHHFILGGAVQGGRFYGRAPSVSVTSDDQVGQGRLLPSTSVDQYSATLARWFGVADSELSSIAPNIGRFASPNLGFMG</sequence>
<dbReference type="OrthoDB" id="9779968at2"/>
<dbReference type="PROSITE" id="PS51318">
    <property type="entry name" value="TAT"/>
    <property type="match status" value="1"/>
</dbReference>
<dbReference type="InterPro" id="IPR006311">
    <property type="entry name" value="TAT_signal"/>
</dbReference>